<gene>
    <name evidence="4" type="ORF">G3N56_01370</name>
</gene>
<dbReference type="RefSeq" id="WP_163300449.1">
    <property type="nucleotide sequence ID" value="NZ_JAAGRQ010000004.1"/>
</dbReference>
<keyword evidence="5" id="KW-1185">Reference proteome</keyword>
<feature type="compositionally biased region" description="Low complexity" evidence="1">
    <location>
        <begin position="269"/>
        <end position="288"/>
    </location>
</feature>
<proteinExistence type="predicted"/>
<name>A0A7K3NHW3_9BACT</name>
<dbReference type="InterPro" id="IPR006860">
    <property type="entry name" value="FecR"/>
</dbReference>
<feature type="region of interest" description="Disordered" evidence="1">
    <location>
        <begin position="263"/>
        <end position="306"/>
    </location>
</feature>
<organism evidence="4 5">
    <name type="scientific">Desulfolutivibrio sulfodismutans</name>
    <dbReference type="NCBI Taxonomy" id="63561"/>
    <lineage>
        <taxon>Bacteria</taxon>
        <taxon>Pseudomonadati</taxon>
        <taxon>Thermodesulfobacteriota</taxon>
        <taxon>Desulfovibrionia</taxon>
        <taxon>Desulfovibrionales</taxon>
        <taxon>Desulfovibrionaceae</taxon>
        <taxon>Desulfolutivibrio</taxon>
    </lineage>
</organism>
<dbReference type="AlphaFoldDB" id="A0A7K3NHW3"/>
<feature type="chain" id="PRO_5029653787" evidence="2">
    <location>
        <begin position="23"/>
        <end position="306"/>
    </location>
</feature>
<dbReference type="Pfam" id="PF04773">
    <property type="entry name" value="FecR"/>
    <property type="match status" value="1"/>
</dbReference>
<feature type="compositionally biased region" description="Gly residues" evidence="1">
    <location>
        <begin position="289"/>
        <end position="306"/>
    </location>
</feature>
<sequence>MKPGLLVRTFVLLCLLASPALAADDAKPAGYVQEARGQALAVRGGQSRELAAKGPVFSGDSLATKAESSLQIMFSDGTILAMGPESLFSVDEFVNEWGQDKTLSNKMQFSYGPGVFRAVTGAISDRNPHAFSVETPLGAIGIRGTELGSVVQAPALVGGKPYPAALAEAFAPGANAANILATLRQAATAAVPGEIHGHIRGAAKRPLAFTDKMGKSVDMAVGQGVTVSRERGTSDAGPISGVLSTTIKTAPIRTSAKIPAAFKNTLGDTPGSSNSNTDSTTTGRSGSSGHTGGNSNTGGGGTGGAR</sequence>
<dbReference type="Proteomes" id="UP000469724">
    <property type="component" value="Unassembled WGS sequence"/>
</dbReference>
<feature type="domain" description="FecR protein" evidence="3">
    <location>
        <begin position="61"/>
        <end position="150"/>
    </location>
</feature>
<feature type="signal peptide" evidence="2">
    <location>
        <begin position="1"/>
        <end position="22"/>
    </location>
</feature>
<evidence type="ECO:0000256" key="2">
    <source>
        <dbReference type="SAM" id="SignalP"/>
    </source>
</evidence>
<accession>A0A7K3NHW3</accession>
<comment type="caution">
    <text evidence="4">The sequence shown here is derived from an EMBL/GenBank/DDBJ whole genome shotgun (WGS) entry which is preliminary data.</text>
</comment>
<evidence type="ECO:0000256" key="1">
    <source>
        <dbReference type="SAM" id="MobiDB-lite"/>
    </source>
</evidence>
<protein>
    <submittedName>
        <fullName evidence="4">FecR domain-containing protein</fullName>
    </submittedName>
</protein>
<evidence type="ECO:0000313" key="4">
    <source>
        <dbReference type="EMBL" id="NDY55393.1"/>
    </source>
</evidence>
<keyword evidence="2" id="KW-0732">Signal</keyword>
<reference evidence="4 5" key="1">
    <citation type="submission" date="2020-02" db="EMBL/GenBank/DDBJ databases">
        <title>Comparative genomics of sulfur disproportionating microorganisms.</title>
        <authorList>
            <person name="Ward L.M."/>
            <person name="Bertran E."/>
            <person name="Johnston D.T."/>
        </authorList>
    </citation>
    <scope>NUCLEOTIDE SEQUENCE [LARGE SCALE GENOMIC DNA]</scope>
    <source>
        <strain evidence="4 5">DSM 3696</strain>
    </source>
</reference>
<dbReference type="EMBL" id="JAAGRQ010000004">
    <property type="protein sequence ID" value="NDY55393.1"/>
    <property type="molecule type" value="Genomic_DNA"/>
</dbReference>
<evidence type="ECO:0000313" key="5">
    <source>
        <dbReference type="Proteomes" id="UP000469724"/>
    </source>
</evidence>
<evidence type="ECO:0000259" key="3">
    <source>
        <dbReference type="Pfam" id="PF04773"/>
    </source>
</evidence>